<accession>S5LXZ7</accession>
<dbReference type="STRING" id="1276220.STAIW_v1c08900"/>
<reference evidence="1 2" key="1">
    <citation type="journal article" date="2013" name="Genome Biol. Evol.">
        <title>Comparison of metabolic capacities and inference of gene content evolution in mosquito-associated Spiroplasma diminutum and S. taiwanense.</title>
        <authorList>
            <person name="Lo W.S."/>
            <person name="Ku C."/>
            <person name="Chen L.L."/>
            <person name="Chang T.H."/>
            <person name="Kuo C.H."/>
        </authorList>
    </citation>
    <scope>NUCLEOTIDE SEQUENCE [LARGE SCALE GENOMIC DNA]</scope>
    <source>
        <strain evidence="1">CT-1</strain>
    </source>
</reference>
<dbReference type="HOGENOM" id="CLU_2195268_0_0_14"/>
<name>S5LXZ7_9MOLU</name>
<gene>
    <name evidence="1" type="ORF">STAIW_v1c08900</name>
</gene>
<dbReference type="AlphaFoldDB" id="S5LXZ7"/>
<sequence length="118" mass="13752">MTIILLEVKIILNFVNQISNYIVPLSVFHSLRENGFSILECEVSMEKFREIVNNSNPVVCADLLKAFYLYYKIFLSKYLIFKLKEKNSTALEWVLESEKIFGEELAKSIKTIESKIVH</sequence>
<organism evidence="1 2">
    <name type="scientific">Spiroplasma taiwanense CT-1</name>
    <dbReference type="NCBI Taxonomy" id="1276220"/>
    <lineage>
        <taxon>Bacteria</taxon>
        <taxon>Bacillati</taxon>
        <taxon>Mycoplasmatota</taxon>
        <taxon>Mollicutes</taxon>
        <taxon>Entomoplasmatales</taxon>
        <taxon>Spiroplasmataceae</taxon>
        <taxon>Spiroplasma</taxon>
    </lineage>
</organism>
<evidence type="ECO:0000313" key="1">
    <source>
        <dbReference type="EMBL" id="AGR41476.1"/>
    </source>
</evidence>
<dbReference type="Proteomes" id="UP000014984">
    <property type="component" value="Chromosome"/>
</dbReference>
<evidence type="ECO:0000313" key="2">
    <source>
        <dbReference type="Proteomes" id="UP000014984"/>
    </source>
</evidence>
<dbReference type="PATRIC" id="fig|1276220.3.peg.908"/>
<protein>
    <submittedName>
        <fullName evidence="1">Uncharacterized protein</fullName>
    </submittedName>
</protein>
<keyword evidence="2" id="KW-1185">Reference proteome</keyword>
<proteinExistence type="predicted"/>
<dbReference type="KEGG" id="stai:STAIW_v1c08900"/>
<dbReference type="EMBL" id="CP005074">
    <property type="protein sequence ID" value="AGR41476.1"/>
    <property type="molecule type" value="Genomic_DNA"/>
</dbReference>